<feature type="domain" description="Flavin reductase like" evidence="3">
    <location>
        <begin position="1"/>
        <end position="146"/>
    </location>
</feature>
<dbReference type="EMBL" id="DRWN01000051">
    <property type="protein sequence ID" value="HHK68741.1"/>
    <property type="molecule type" value="Genomic_DNA"/>
</dbReference>
<comment type="caution">
    <text evidence="4">The sequence shown here is derived from an EMBL/GenBank/DDBJ whole genome shotgun (WGS) entry which is preliminary data.</text>
</comment>
<dbReference type="InterPro" id="IPR012349">
    <property type="entry name" value="Split_barrel_FMN-bd"/>
</dbReference>
<dbReference type="InterPro" id="IPR050268">
    <property type="entry name" value="NADH-dep_flavin_reductase"/>
</dbReference>
<name>A0A7C5LCZ4_CALS0</name>
<evidence type="ECO:0000259" key="3">
    <source>
        <dbReference type="SMART" id="SM00903"/>
    </source>
</evidence>
<keyword evidence="2" id="KW-0560">Oxidoreductase</keyword>
<proteinExistence type="predicted"/>
<dbReference type="Pfam" id="PF01613">
    <property type="entry name" value="Flavin_Reduct"/>
    <property type="match status" value="1"/>
</dbReference>
<organism evidence="4">
    <name type="scientific">Caldiarchaeum subterraneum</name>
    <dbReference type="NCBI Taxonomy" id="311458"/>
    <lineage>
        <taxon>Archaea</taxon>
        <taxon>Nitrososphaerota</taxon>
        <taxon>Candidatus Caldarchaeales</taxon>
        <taxon>Candidatus Caldarchaeaceae</taxon>
        <taxon>Candidatus Caldarchaeum</taxon>
    </lineage>
</organism>
<comment type="cofactor">
    <cofactor evidence="1">
        <name>FMN</name>
        <dbReference type="ChEBI" id="CHEBI:58210"/>
    </cofactor>
</comment>
<dbReference type="Gene3D" id="2.30.110.10">
    <property type="entry name" value="Electron Transport, Fmn-binding Protein, Chain A"/>
    <property type="match status" value="1"/>
</dbReference>
<protein>
    <submittedName>
        <fullName evidence="4">Flavin reductase</fullName>
    </submittedName>
</protein>
<dbReference type="PANTHER" id="PTHR30466:SF1">
    <property type="entry name" value="FMN REDUCTASE (NADH) RUTF"/>
    <property type="match status" value="1"/>
</dbReference>
<dbReference type="PANTHER" id="PTHR30466">
    <property type="entry name" value="FLAVIN REDUCTASE"/>
    <property type="match status" value="1"/>
</dbReference>
<sequence>MRSYPQGVTIATTMYRSRPWGITLSSFTSISLEPPLVMISVSKNSKTHEAFTCSDNFAVNMLSPGQEQMADNFAGKIPQEERFETVSYRVSVSGAPILVSASAYLDCRRWRVYDGGDHSIIIGEVVDGDVTGRLPPLVYYNRRYTTVAAAYLEAVMSPDFW</sequence>
<dbReference type="GO" id="GO:0010181">
    <property type="term" value="F:FMN binding"/>
    <property type="evidence" value="ECO:0007669"/>
    <property type="project" value="InterPro"/>
</dbReference>
<dbReference type="InterPro" id="IPR002563">
    <property type="entry name" value="Flavin_Rdtase-like_dom"/>
</dbReference>
<accession>A0A7C5LCZ4</accession>
<evidence type="ECO:0000256" key="2">
    <source>
        <dbReference type="ARBA" id="ARBA00023002"/>
    </source>
</evidence>
<dbReference type="SMART" id="SM00903">
    <property type="entry name" value="Flavin_Reduct"/>
    <property type="match status" value="1"/>
</dbReference>
<gene>
    <name evidence="4" type="ORF">ENM11_06280</name>
</gene>
<dbReference type="GO" id="GO:0042602">
    <property type="term" value="F:riboflavin reductase (NADPH) activity"/>
    <property type="evidence" value="ECO:0007669"/>
    <property type="project" value="TreeGrafter"/>
</dbReference>
<evidence type="ECO:0000256" key="1">
    <source>
        <dbReference type="ARBA" id="ARBA00001917"/>
    </source>
</evidence>
<reference evidence="4" key="1">
    <citation type="journal article" date="2020" name="mSystems">
        <title>Genome- and Community-Level Interaction Insights into Carbon Utilization and Element Cycling Functions of Hydrothermarchaeota in Hydrothermal Sediment.</title>
        <authorList>
            <person name="Zhou Z."/>
            <person name="Liu Y."/>
            <person name="Xu W."/>
            <person name="Pan J."/>
            <person name="Luo Z.H."/>
            <person name="Li M."/>
        </authorList>
    </citation>
    <scope>NUCLEOTIDE SEQUENCE [LARGE SCALE GENOMIC DNA]</scope>
    <source>
        <strain evidence="4">SpSt-1056</strain>
    </source>
</reference>
<evidence type="ECO:0000313" key="4">
    <source>
        <dbReference type="EMBL" id="HHK68741.1"/>
    </source>
</evidence>
<dbReference type="SUPFAM" id="SSF50475">
    <property type="entry name" value="FMN-binding split barrel"/>
    <property type="match status" value="1"/>
</dbReference>
<dbReference type="AlphaFoldDB" id="A0A7C5LCZ4"/>